<feature type="chain" id="PRO_5047131976" description="Lipoprotein" evidence="2">
    <location>
        <begin position="20"/>
        <end position="435"/>
    </location>
</feature>
<dbReference type="EMBL" id="JAERRH010000007">
    <property type="protein sequence ID" value="MBL1106878.1"/>
    <property type="molecule type" value="Genomic_DNA"/>
</dbReference>
<evidence type="ECO:0000313" key="4">
    <source>
        <dbReference type="Proteomes" id="UP000621386"/>
    </source>
</evidence>
<evidence type="ECO:0000256" key="1">
    <source>
        <dbReference type="SAM" id="MobiDB-lite"/>
    </source>
</evidence>
<evidence type="ECO:0000313" key="3">
    <source>
        <dbReference type="EMBL" id="MBL1106878.1"/>
    </source>
</evidence>
<dbReference type="SUPFAM" id="SSF50998">
    <property type="entry name" value="Quinoprotein alcohol dehydrogenase-like"/>
    <property type="match status" value="1"/>
</dbReference>
<reference evidence="3 4" key="1">
    <citation type="submission" date="2021-01" db="EMBL/GenBank/DDBJ databases">
        <title>WGS of actinomycetes isolated from Thailand.</title>
        <authorList>
            <person name="Thawai C."/>
        </authorList>
    </citation>
    <scope>NUCLEOTIDE SEQUENCE [LARGE SCALE GENOMIC DNA]</scope>
    <source>
        <strain evidence="3 4">CH5-8</strain>
    </source>
</reference>
<proteinExistence type="predicted"/>
<comment type="caution">
    <text evidence="3">The sequence shown here is derived from an EMBL/GenBank/DDBJ whole genome shotgun (WGS) entry which is preliminary data.</text>
</comment>
<feature type="signal peptide" evidence="2">
    <location>
        <begin position="1"/>
        <end position="19"/>
    </location>
</feature>
<dbReference type="RefSeq" id="WP_201820180.1">
    <property type="nucleotide sequence ID" value="NZ_JAERRH010000007.1"/>
</dbReference>
<accession>A0ABS1P3E0</accession>
<gene>
    <name evidence="3" type="ORF">JK361_20095</name>
</gene>
<dbReference type="InterPro" id="IPR011047">
    <property type="entry name" value="Quinoprotein_ADH-like_sf"/>
</dbReference>
<name>A0ABS1P3E0_9ACTN</name>
<keyword evidence="2" id="KW-0732">Signal</keyword>
<protein>
    <recommendedName>
        <fullName evidence="5">Lipoprotein</fullName>
    </recommendedName>
</protein>
<feature type="region of interest" description="Disordered" evidence="1">
    <location>
        <begin position="25"/>
        <end position="44"/>
    </location>
</feature>
<organism evidence="3 4">
    <name type="scientific">Streptomyces musisoli</name>
    <dbReference type="NCBI Taxonomy" id="2802280"/>
    <lineage>
        <taxon>Bacteria</taxon>
        <taxon>Bacillati</taxon>
        <taxon>Actinomycetota</taxon>
        <taxon>Actinomycetes</taxon>
        <taxon>Kitasatosporales</taxon>
        <taxon>Streptomycetaceae</taxon>
        <taxon>Streptomyces</taxon>
    </lineage>
</organism>
<evidence type="ECO:0000256" key="2">
    <source>
        <dbReference type="SAM" id="SignalP"/>
    </source>
</evidence>
<keyword evidence="4" id="KW-1185">Reference proteome</keyword>
<dbReference type="Proteomes" id="UP000621386">
    <property type="component" value="Unassembled WGS sequence"/>
</dbReference>
<evidence type="ECO:0008006" key="5">
    <source>
        <dbReference type="Google" id="ProtNLM"/>
    </source>
</evidence>
<dbReference type="PROSITE" id="PS51257">
    <property type="entry name" value="PROKAR_LIPOPROTEIN"/>
    <property type="match status" value="1"/>
</dbReference>
<sequence>MRSVLAKASVAVVAIGSLAACGGGSGGAKPSGSAEEPSAHASTAAPTLKLDVPAGYDTARGWQLSGKQLGQYAVLPKAGAIAVMTSRGSTYRVTVRDAVTGEVRWTGKPFDNLSEGWAPGLFVVPAGGKEYLVTWSRGEQGEDALSKAKQVYAVDVYAADGSGDAVAPAHHVEVPASDYGTGRVTDGGERLLIPVTDERTAALDVATGRTTTYDTDSLKAPGCSSCSYGNEIAALTDRDPVVLNEGAGAFGIPGSWDDDRIAPAEADPATGAVWPGTGGHLIARWEQKNGGSKNVWAVLDGRTGQVQASALCAKPFIGSAQAPGSALSPNGRYLVSDHLAFDLQSKKGYCFEETDDTKPLSFDTVTDDGTAYGTSLTKGESLTGTKAPVELSLATGTPKPLPEGAEVPAADLAGVGVFTHDEGNVPYLVVYRHKG</sequence>